<evidence type="ECO:0000256" key="4">
    <source>
        <dbReference type="SAM" id="MobiDB-lite"/>
    </source>
</evidence>
<dbReference type="InterPro" id="IPR000306">
    <property type="entry name" value="Znf_FYVE"/>
</dbReference>
<protein>
    <submittedName>
        <fullName evidence="6">1-phosphatidylinositol 3-phosphate 5-kinase FAB1</fullName>
    </submittedName>
</protein>
<dbReference type="AlphaFoldDB" id="A0A1R1YEP9"/>
<accession>A0A1R1YEP9</accession>
<evidence type="ECO:0000313" key="6">
    <source>
        <dbReference type="EMBL" id="OMJ25360.1"/>
    </source>
</evidence>
<sequence>MSKRLSYFDLNSSVADSDQLSTKSMNSNPFSANKHGISKRPTSLDAEDLIEPSLTNNASFSNSFLDFQKDLSANSLQHESSNPNNSSLLNSISNVVPTSQFMPDESIVPLFNNKISLFSESKNPIKLNSDTLFNKKPLSIKNSPSMSSVFMPIIESEDHEFWMNDESVAFCMSCQSGFNAFRRKHHCRLCGKNNY</sequence>
<keyword evidence="2" id="KW-0863">Zinc-finger</keyword>
<keyword evidence="1" id="KW-0479">Metal-binding</keyword>
<feature type="region of interest" description="Disordered" evidence="4">
    <location>
        <begin position="18"/>
        <end position="40"/>
    </location>
</feature>
<name>A0A1R1YEP9_9FUNG</name>
<feature type="domain" description="FYVE zinc finger" evidence="5">
    <location>
        <begin position="162"/>
        <end position="192"/>
    </location>
</feature>
<dbReference type="InterPro" id="IPR011011">
    <property type="entry name" value="Znf_FYVE_PHD"/>
</dbReference>
<dbReference type="Pfam" id="PF01363">
    <property type="entry name" value="FYVE"/>
    <property type="match status" value="1"/>
</dbReference>
<dbReference type="Proteomes" id="UP000187429">
    <property type="component" value="Unassembled WGS sequence"/>
</dbReference>
<evidence type="ECO:0000259" key="5">
    <source>
        <dbReference type="Pfam" id="PF01363"/>
    </source>
</evidence>
<keyword evidence="7" id="KW-1185">Reference proteome</keyword>
<dbReference type="GO" id="GO:0008270">
    <property type="term" value="F:zinc ion binding"/>
    <property type="evidence" value="ECO:0007669"/>
    <property type="project" value="UniProtKB-KW"/>
</dbReference>
<keyword evidence="6" id="KW-0418">Kinase</keyword>
<comment type="caution">
    <text evidence="6">The sequence shown here is derived from an EMBL/GenBank/DDBJ whole genome shotgun (WGS) entry which is preliminary data.</text>
</comment>
<dbReference type="InterPro" id="IPR013083">
    <property type="entry name" value="Znf_RING/FYVE/PHD"/>
</dbReference>
<dbReference type="SUPFAM" id="SSF57903">
    <property type="entry name" value="FYVE/PHD zinc finger"/>
    <property type="match status" value="1"/>
</dbReference>
<proteinExistence type="predicted"/>
<keyword evidence="6" id="KW-0808">Transferase</keyword>
<organism evidence="6 7">
    <name type="scientific">Smittium culicis</name>
    <dbReference type="NCBI Taxonomy" id="133412"/>
    <lineage>
        <taxon>Eukaryota</taxon>
        <taxon>Fungi</taxon>
        <taxon>Fungi incertae sedis</taxon>
        <taxon>Zoopagomycota</taxon>
        <taxon>Kickxellomycotina</taxon>
        <taxon>Harpellomycetes</taxon>
        <taxon>Harpellales</taxon>
        <taxon>Legeriomycetaceae</taxon>
        <taxon>Smittium</taxon>
    </lineage>
</organism>
<dbReference type="EMBL" id="LSSM01001658">
    <property type="protein sequence ID" value="OMJ25360.1"/>
    <property type="molecule type" value="Genomic_DNA"/>
</dbReference>
<gene>
    <name evidence="6" type="ORF">AYI69_g4328</name>
</gene>
<evidence type="ECO:0000256" key="2">
    <source>
        <dbReference type="ARBA" id="ARBA00022771"/>
    </source>
</evidence>
<keyword evidence="3" id="KW-0862">Zinc</keyword>
<dbReference type="Gene3D" id="3.30.40.10">
    <property type="entry name" value="Zinc/RING finger domain, C3HC4 (zinc finger)"/>
    <property type="match status" value="1"/>
</dbReference>
<evidence type="ECO:0000256" key="3">
    <source>
        <dbReference type="ARBA" id="ARBA00022833"/>
    </source>
</evidence>
<reference evidence="7" key="1">
    <citation type="submission" date="2017-01" db="EMBL/GenBank/DDBJ databases">
        <authorList>
            <person name="Wang Y."/>
            <person name="White M."/>
            <person name="Kvist S."/>
            <person name="Moncalvo J.-M."/>
        </authorList>
    </citation>
    <scope>NUCLEOTIDE SEQUENCE [LARGE SCALE GENOMIC DNA]</scope>
    <source>
        <strain evidence="7">ID-206-W2</strain>
    </source>
</reference>
<evidence type="ECO:0000313" key="7">
    <source>
        <dbReference type="Proteomes" id="UP000187429"/>
    </source>
</evidence>
<feature type="compositionally biased region" description="Polar residues" evidence="4">
    <location>
        <begin position="18"/>
        <end position="31"/>
    </location>
</feature>
<dbReference type="OrthoDB" id="660555at2759"/>
<evidence type="ECO:0000256" key="1">
    <source>
        <dbReference type="ARBA" id="ARBA00022723"/>
    </source>
</evidence>
<dbReference type="GO" id="GO:0016301">
    <property type="term" value="F:kinase activity"/>
    <property type="evidence" value="ECO:0007669"/>
    <property type="project" value="UniProtKB-KW"/>
</dbReference>